<evidence type="ECO:0000259" key="2">
    <source>
        <dbReference type="Pfam" id="PF02517"/>
    </source>
</evidence>
<feature type="transmembrane region" description="Helical" evidence="1">
    <location>
        <begin position="37"/>
        <end position="56"/>
    </location>
</feature>
<dbReference type="AlphaFoldDB" id="A0A1G8PG28"/>
<name>A0A1G8PG28_9BACI</name>
<protein>
    <recommendedName>
        <fullName evidence="2">CAAX prenyl protease 2/Lysostaphin resistance protein A-like domain-containing protein</fullName>
    </recommendedName>
</protein>
<dbReference type="InterPro" id="IPR052710">
    <property type="entry name" value="CAAX_protease"/>
</dbReference>
<evidence type="ECO:0000313" key="4">
    <source>
        <dbReference type="Proteomes" id="UP000198853"/>
    </source>
</evidence>
<feature type="domain" description="CAAX prenyl protease 2/Lysostaphin resistance protein A-like" evidence="2">
    <location>
        <begin position="119"/>
        <end position="207"/>
    </location>
</feature>
<evidence type="ECO:0000256" key="1">
    <source>
        <dbReference type="SAM" id="Phobius"/>
    </source>
</evidence>
<keyword evidence="4" id="KW-1185">Reference proteome</keyword>
<feature type="transmembrane region" description="Helical" evidence="1">
    <location>
        <begin position="175"/>
        <end position="191"/>
    </location>
</feature>
<reference evidence="3 4" key="1">
    <citation type="submission" date="2016-10" db="EMBL/GenBank/DDBJ databases">
        <authorList>
            <person name="de Groot N.N."/>
        </authorList>
    </citation>
    <scope>NUCLEOTIDE SEQUENCE [LARGE SCALE GENOMIC DNA]</scope>
    <source>
        <strain evidence="3 4">DSM 21771</strain>
    </source>
</reference>
<evidence type="ECO:0000313" key="3">
    <source>
        <dbReference type="EMBL" id="SDI91484.1"/>
    </source>
</evidence>
<keyword evidence="1" id="KW-1133">Transmembrane helix</keyword>
<organism evidence="3 4">
    <name type="scientific">Natribacillus halophilus</name>
    <dbReference type="NCBI Taxonomy" id="549003"/>
    <lineage>
        <taxon>Bacteria</taxon>
        <taxon>Bacillati</taxon>
        <taxon>Bacillota</taxon>
        <taxon>Bacilli</taxon>
        <taxon>Bacillales</taxon>
        <taxon>Bacillaceae</taxon>
        <taxon>Natribacillus</taxon>
    </lineage>
</organism>
<sequence length="240" mass="26710">MSLRYWLVIVTFIAVQLLGGLLALPLMAFGFSWDTATTTAIIISFTIGLIVIWFLIRKEPDPLRSKQAPLNAGLSILLVIGGFFVALIAQVVIIEFQSSVLGIQPESENTELILDIMSENIWMIVTVALIGPIIEEIVFRQAIFGHLYRKMNFFWAGLISSVIFAVIHLDFSHMLVYMVLGFLFAYLYALSKRIIVPILAHVLMNAFASLPVLLGIDPEDVEQMEESLQMITGLLGALIP</sequence>
<dbReference type="InterPro" id="IPR003675">
    <property type="entry name" value="Rce1/LyrA-like_dom"/>
</dbReference>
<feature type="transmembrane region" description="Helical" evidence="1">
    <location>
        <begin position="151"/>
        <end position="169"/>
    </location>
</feature>
<gene>
    <name evidence="3" type="ORF">SAMN04488123_108126</name>
</gene>
<feature type="transmembrane region" description="Helical" evidence="1">
    <location>
        <begin position="121"/>
        <end position="139"/>
    </location>
</feature>
<dbReference type="RefSeq" id="WP_090398746.1">
    <property type="nucleotide sequence ID" value="NZ_FNEN01000008.1"/>
</dbReference>
<dbReference type="EMBL" id="FNEN01000008">
    <property type="protein sequence ID" value="SDI91484.1"/>
    <property type="molecule type" value="Genomic_DNA"/>
</dbReference>
<dbReference type="PANTHER" id="PTHR36435:SF6">
    <property type="entry name" value="ABORTIVE INFECTION PROTEIN"/>
    <property type="match status" value="1"/>
</dbReference>
<dbReference type="OrthoDB" id="2194912at2"/>
<dbReference type="Pfam" id="PF02517">
    <property type="entry name" value="Rce1-like"/>
    <property type="match status" value="1"/>
</dbReference>
<dbReference type="GO" id="GO:0004175">
    <property type="term" value="F:endopeptidase activity"/>
    <property type="evidence" value="ECO:0007669"/>
    <property type="project" value="UniProtKB-ARBA"/>
</dbReference>
<keyword evidence="1" id="KW-0472">Membrane</keyword>
<dbReference type="Proteomes" id="UP000198853">
    <property type="component" value="Unassembled WGS sequence"/>
</dbReference>
<proteinExistence type="predicted"/>
<feature type="transmembrane region" description="Helical" evidence="1">
    <location>
        <begin position="7"/>
        <end position="31"/>
    </location>
</feature>
<keyword evidence="1" id="KW-0812">Transmembrane</keyword>
<dbReference type="PANTHER" id="PTHR36435">
    <property type="entry name" value="SLR1288 PROTEIN"/>
    <property type="match status" value="1"/>
</dbReference>
<dbReference type="GO" id="GO:0080120">
    <property type="term" value="P:CAAX-box protein maturation"/>
    <property type="evidence" value="ECO:0007669"/>
    <property type="project" value="UniProtKB-ARBA"/>
</dbReference>
<accession>A0A1G8PG28</accession>
<feature type="transmembrane region" description="Helical" evidence="1">
    <location>
        <begin position="68"/>
        <end position="93"/>
    </location>
</feature>